<feature type="transmembrane region" description="Helical" evidence="6">
    <location>
        <begin position="209"/>
        <end position="228"/>
    </location>
</feature>
<feature type="region of interest" description="Disordered" evidence="5">
    <location>
        <begin position="1"/>
        <end position="20"/>
    </location>
</feature>
<protein>
    <submittedName>
        <fullName evidence="8">Phosphatase PAP2 family protein</fullName>
    </submittedName>
</protein>
<evidence type="ECO:0000256" key="4">
    <source>
        <dbReference type="ARBA" id="ARBA00023136"/>
    </source>
</evidence>
<dbReference type="PANTHER" id="PTHR31310">
    <property type="match status" value="1"/>
</dbReference>
<dbReference type="PANTHER" id="PTHR31310:SF7">
    <property type="entry name" value="PA-PHOSPHATASE RELATED-FAMILY PROTEIN DDB_G0268928"/>
    <property type="match status" value="1"/>
</dbReference>
<feature type="transmembrane region" description="Helical" evidence="6">
    <location>
        <begin position="234"/>
        <end position="255"/>
    </location>
</feature>
<dbReference type="InterPro" id="IPR026841">
    <property type="entry name" value="Aur1/Ipt1"/>
</dbReference>
<dbReference type="CDD" id="cd03386">
    <property type="entry name" value="PAP2_Aur1_like"/>
    <property type="match status" value="1"/>
</dbReference>
<dbReference type="RefSeq" id="WP_344956907.1">
    <property type="nucleotide sequence ID" value="NZ_BAAAZG010000058.1"/>
</dbReference>
<evidence type="ECO:0000256" key="1">
    <source>
        <dbReference type="ARBA" id="ARBA00004141"/>
    </source>
</evidence>
<proteinExistence type="predicted"/>
<feature type="domain" description="Inositolphosphotransferase Aur1/Ipt1" evidence="7">
    <location>
        <begin position="60"/>
        <end position="242"/>
    </location>
</feature>
<keyword evidence="2 6" id="KW-0812">Transmembrane</keyword>
<dbReference type="Proteomes" id="UP001500683">
    <property type="component" value="Unassembled WGS sequence"/>
</dbReference>
<evidence type="ECO:0000256" key="6">
    <source>
        <dbReference type="SAM" id="Phobius"/>
    </source>
</evidence>
<feature type="transmembrane region" description="Helical" evidence="6">
    <location>
        <begin position="93"/>
        <end position="112"/>
    </location>
</feature>
<keyword evidence="9" id="KW-1185">Reference proteome</keyword>
<comment type="caution">
    <text evidence="8">The sequence shown here is derived from an EMBL/GenBank/DDBJ whole genome shotgun (WGS) entry which is preliminary data.</text>
</comment>
<name>A0ABP7WWG5_9ACTN</name>
<organism evidence="8 9">
    <name type="scientific">Actinomadura miaoliensis</name>
    <dbReference type="NCBI Taxonomy" id="430685"/>
    <lineage>
        <taxon>Bacteria</taxon>
        <taxon>Bacillati</taxon>
        <taxon>Actinomycetota</taxon>
        <taxon>Actinomycetes</taxon>
        <taxon>Streptosporangiales</taxon>
        <taxon>Thermomonosporaceae</taxon>
        <taxon>Actinomadura</taxon>
    </lineage>
</organism>
<gene>
    <name evidence="8" type="ORF">GCM10022214_74020</name>
</gene>
<evidence type="ECO:0000256" key="2">
    <source>
        <dbReference type="ARBA" id="ARBA00022692"/>
    </source>
</evidence>
<accession>A0ABP7WWG5</accession>
<evidence type="ECO:0000256" key="3">
    <source>
        <dbReference type="ARBA" id="ARBA00022989"/>
    </source>
</evidence>
<reference evidence="9" key="1">
    <citation type="journal article" date="2019" name="Int. J. Syst. Evol. Microbiol.">
        <title>The Global Catalogue of Microorganisms (GCM) 10K type strain sequencing project: providing services to taxonomists for standard genome sequencing and annotation.</title>
        <authorList>
            <consortium name="The Broad Institute Genomics Platform"/>
            <consortium name="The Broad Institute Genome Sequencing Center for Infectious Disease"/>
            <person name="Wu L."/>
            <person name="Ma J."/>
        </authorList>
    </citation>
    <scope>NUCLEOTIDE SEQUENCE [LARGE SCALE GENOMIC DNA]</scope>
    <source>
        <strain evidence="9">JCM 16702</strain>
    </source>
</reference>
<feature type="transmembrane region" description="Helical" evidence="6">
    <location>
        <begin position="175"/>
        <end position="197"/>
    </location>
</feature>
<keyword evidence="4 6" id="KW-0472">Membrane</keyword>
<dbReference type="InterPro" id="IPR052185">
    <property type="entry name" value="IPC_Synthase-Related"/>
</dbReference>
<evidence type="ECO:0000313" key="9">
    <source>
        <dbReference type="Proteomes" id="UP001500683"/>
    </source>
</evidence>
<keyword evidence="3 6" id="KW-1133">Transmembrane helix</keyword>
<dbReference type="EMBL" id="BAAAZG010000058">
    <property type="protein sequence ID" value="GAA4098645.1"/>
    <property type="molecule type" value="Genomic_DNA"/>
</dbReference>
<feature type="compositionally biased region" description="Polar residues" evidence="5">
    <location>
        <begin position="1"/>
        <end position="13"/>
    </location>
</feature>
<feature type="transmembrane region" description="Helical" evidence="6">
    <location>
        <begin position="124"/>
        <end position="142"/>
    </location>
</feature>
<evidence type="ECO:0000256" key="5">
    <source>
        <dbReference type="SAM" id="MobiDB-lite"/>
    </source>
</evidence>
<comment type="subcellular location">
    <subcellularLocation>
        <location evidence="1">Membrane</location>
        <topology evidence="1">Multi-pass membrane protein</topology>
    </subcellularLocation>
</comment>
<feature type="transmembrane region" description="Helical" evidence="6">
    <location>
        <begin position="27"/>
        <end position="44"/>
    </location>
</feature>
<dbReference type="Pfam" id="PF14378">
    <property type="entry name" value="PAP2_3"/>
    <property type="match status" value="1"/>
</dbReference>
<evidence type="ECO:0000313" key="8">
    <source>
        <dbReference type="EMBL" id="GAA4098645.1"/>
    </source>
</evidence>
<sequence length="266" mass="29227">MPTTDDAPGQSSPDGAVARRRARRPRLWPELLLIAICYGCYSMVRNLVPTDHATAAHRAQEILSLEYDLNLDIEYTLNRLFVDQAWLAIPANYFYATMHFAVTIGVLVWLYARHPDRYATYRTVLFATTMVGLVGFWLYPLAPPRMLPGFTDTVISFGTWGIYGSSPMASMSNQYAAMPSMHTAWALWCAVTVIGVAGRRRPWTVPVAALYPTVTIFVIMGTANHYLLDAVGGAVALACGFALGHGAFRAFAVLVPARTTSQSSTP</sequence>
<evidence type="ECO:0000259" key="7">
    <source>
        <dbReference type="Pfam" id="PF14378"/>
    </source>
</evidence>